<keyword evidence="2" id="KW-1185">Reference proteome</keyword>
<dbReference type="AlphaFoldDB" id="A0A2N4ULJ5"/>
<evidence type="ECO:0000313" key="2">
    <source>
        <dbReference type="Proteomes" id="UP000234328"/>
    </source>
</evidence>
<comment type="caution">
    <text evidence="1">The sequence shown here is derived from an EMBL/GenBank/DDBJ whole genome shotgun (WGS) entry which is preliminary data.</text>
</comment>
<protein>
    <submittedName>
        <fullName evidence="1">Uncharacterized protein</fullName>
    </submittedName>
</protein>
<evidence type="ECO:0000313" key="1">
    <source>
        <dbReference type="EMBL" id="PLC55891.1"/>
    </source>
</evidence>
<reference evidence="1 2" key="1">
    <citation type="submission" date="2017-10" db="EMBL/GenBank/DDBJ databases">
        <title>Two draft genome sequences of Pusillimonas sp. strains isolated from a nitrate- and radionuclide-contaminated groundwater in Russia.</title>
        <authorList>
            <person name="Grouzdev D.S."/>
            <person name="Tourova T.P."/>
            <person name="Goeva M.A."/>
            <person name="Babich T.L."/>
            <person name="Sokolova D.S."/>
            <person name="Abdullin R."/>
            <person name="Poltaraus A.B."/>
            <person name="Toshchakov S.V."/>
            <person name="Nazina T.N."/>
        </authorList>
    </citation>
    <scope>NUCLEOTIDE SEQUENCE [LARGE SCALE GENOMIC DNA]</scope>
    <source>
        <strain evidence="1 2">JR1/69-2-13</strain>
    </source>
</reference>
<name>A0A2N4ULJ5_9BURK</name>
<proteinExistence type="predicted"/>
<accession>A0A2N4ULJ5</accession>
<dbReference type="EMBL" id="PDNV01000001">
    <property type="protein sequence ID" value="PLC55891.1"/>
    <property type="molecule type" value="Genomic_DNA"/>
</dbReference>
<gene>
    <name evidence="1" type="ORF">CR155_02255</name>
</gene>
<dbReference type="Proteomes" id="UP000234328">
    <property type="component" value="Unassembled WGS sequence"/>
</dbReference>
<sequence>MLAYRVLTLANLTIFFGPLSFIQNNPIFTIMSTCRWCKQGLCQFVITSLNFQLILMESVQQSRAATAQLQQHYV</sequence>
<organism evidence="1 2">
    <name type="scientific">Pollutimonas nitritireducens</name>
    <dbReference type="NCBI Taxonomy" id="2045209"/>
    <lineage>
        <taxon>Bacteria</taxon>
        <taxon>Pseudomonadati</taxon>
        <taxon>Pseudomonadota</taxon>
        <taxon>Betaproteobacteria</taxon>
        <taxon>Burkholderiales</taxon>
        <taxon>Alcaligenaceae</taxon>
        <taxon>Pollutimonas</taxon>
    </lineage>
</organism>